<evidence type="ECO:0000256" key="1">
    <source>
        <dbReference type="SAM" id="MobiDB-lite"/>
    </source>
</evidence>
<feature type="compositionally biased region" description="Basic residues" evidence="1">
    <location>
        <begin position="64"/>
        <end position="73"/>
    </location>
</feature>
<keyword evidence="3" id="KW-1185">Reference proteome</keyword>
<feature type="region of interest" description="Disordered" evidence="1">
    <location>
        <begin position="1"/>
        <end position="29"/>
    </location>
</feature>
<feature type="region of interest" description="Disordered" evidence="1">
    <location>
        <begin position="44"/>
        <end position="73"/>
    </location>
</feature>
<name>A0A6G1C1X2_9ORYZ</name>
<accession>A0A6G1C1X2</accession>
<comment type="caution">
    <text evidence="2">The sequence shown here is derived from an EMBL/GenBank/DDBJ whole genome shotgun (WGS) entry which is preliminary data.</text>
</comment>
<dbReference type="EMBL" id="SPHZ02000011">
    <property type="protein sequence ID" value="KAF0894011.1"/>
    <property type="molecule type" value="Genomic_DNA"/>
</dbReference>
<evidence type="ECO:0000313" key="2">
    <source>
        <dbReference type="EMBL" id="KAF0894011.1"/>
    </source>
</evidence>
<dbReference type="AlphaFoldDB" id="A0A6G1C1X2"/>
<proteinExistence type="predicted"/>
<dbReference type="Proteomes" id="UP000479710">
    <property type="component" value="Unassembled WGS sequence"/>
</dbReference>
<gene>
    <name evidence="2" type="ORF">E2562_033795</name>
</gene>
<protein>
    <submittedName>
        <fullName evidence="2">Uncharacterized protein</fullName>
    </submittedName>
</protein>
<sequence>MRSPPLYRFARATRDPHGTRTKGSSRPGCRARHAALLDSGTRHATLPSARAGPVGALQPAVHPAARRTRRAVK</sequence>
<reference evidence="2 3" key="1">
    <citation type="submission" date="2019-11" db="EMBL/GenBank/DDBJ databases">
        <title>Whole genome sequence of Oryza granulata.</title>
        <authorList>
            <person name="Li W."/>
        </authorList>
    </citation>
    <scope>NUCLEOTIDE SEQUENCE [LARGE SCALE GENOMIC DNA]</scope>
    <source>
        <strain evidence="3">cv. Menghai</strain>
        <tissue evidence="2">Leaf</tissue>
    </source>
</reference>
<organism evidence="2 3">
    <name type="scientific">Oryza meyeriana var. granulata</name>
    <dbReference type="NCBI Taxonomy" id="110450"/>
    <lineage>
        <taxon>Eukaryota</taxon>
        <taxon>Viridiplantae</taxon>
        <taxon>Streptophyta</taxon>
        <taxon>Embryophyta</taxon>
        <taxon>Tracheophyta</taxon>
        <taxon>Spermatophyta</taxon>
        <taxon>Magnoliopsida</taxon>
        <taxon>Liliopsida</taxon>
        <taxon>Poales</taxon>
        <taxon>Poaceae</taxon>
        <taxon>BOP clade</taxon>
        <taxon>Oryzoideae</taxon>
        <taxon>Oryzeae</taxon>
        <taxon>Oryzinae</taxon>
        <taxon>Oryza</taxon>
        <taxon>Oryza meyeriana</taxon>
    </lineage>
</organism>
<evidence type="ECO:0000313" key="3">
    <source>
        <dbReference type="Proteomes" id="UP000479710"/>
    </source>
</evidence>